<dbReference type="GO" id="GO:0005524">
    <property type="term" value="F:ATP binding"/>
    <property type="evidence" value="ECO:0007669"/>
    <property type="project" value="UniProtKB-KW"/>
</dbReference>
<dbReference type="CDD" id="cd07972">
    <property type="entry name" value="OBF_DNA_ligase_Arch_LigB"/>
    <property type="match status" value="1"/>
</dbReference>
<protein>
    <recommendedName>
        <fullName evidence="1">DNA ligase (ATP)</fullName>
        <ecNumber evidence="1">6.5.1.1</ecNumber>
    </recommendedName>
</protein>
<name>A0A518HD51_9BACT</name>
<evidence type="ECO:0000313" key="15">
    <source>
        <dbReference type="EMBL" id="QDV38596.1"/>
    </source>
</evidence>
<dbReference type="GO" id="GO:0006310">
    <property type="term" value="P:DNA recombination"/>
    <property type="evidence" value="ECO:0007669"/>
    <property type="project" value="UniProtKB-KW"/>
</dbReference>
<dbReference type="InterPro" id="IPR036599">
    <property type="entry name" value="DNA_ligase_N_sf"/>
</dbReference>
<evidence type="ECO:0000256" key="3">
    <source>
        <dbReference type="ARBA" id="ARBA00022618"/>
    </source>
</evidence>
<evidence type="ECO:0000256" key="5">
    <source>
        <dbReference type="ARBA" id="ARBA00022723"/>
    </source>
</evidence>
<dbReference type="RefSeq" id="WP_145277222.1">
    <property type="nucleotide sequence ID" value="NZ_CP036426.1"/>
</dbReference>
<dbReference type="InterPro" id="IPR012309">
    <property type="entry name" value="DNA_ligase_ATP-dep_C"/>
</dbReference>
<evidence type="ECO:0000313" key="16">
    <source>
        <dbReference type="Proteomes" id="UP000317835"/>
    </source>
</evidence>
<dbReference type="NCBIfam" id="NF006701">
    <property type="entry name" value="PRK09247.1"/>
    <property type="match status" value="1"/>
</dbReference>
<dbReference type="AlphaFoldDB" id="A0A518HD51"/>
<evidence type="ECO:0000256" key="11">
    <source>
        <dbReference type="ARBA" id="ARBA00023204"/>
    </source>
</evidence>
<feature type="domain" description="ATP-dependent DNA ligase family profile" evidence="14">
    <location>
        <begin position="307"/>
        <end position="438"/>
    </location>
</feature>
<dbReference type="SUPFAM" id="SSF117018">
    <property type="entry name" value="ATP-dependent DNA ligase DNA-binding domain"/>
    <property type="match status" value="1"/>
</dbReference>
<keyword evidence="12" id="KW-0131">Cell cycle</keyword>
<dbReference type="GO" id="GO:0006260">
    <property type="term" value="P:DNA replication"/>
    <property type="evidence" value="ECO:0007669"/>
    <property type="project" value="UniProtKB-KW"/>
</dbReference>
<evidence type="ECO:0000256" key="9">
    <source>
        <dbReference type="ARBA" id="ARBA00022842"/>
    </source>
</evidence>
<evidence type="ECO:0000256" key="4">
    <source>
        <dbReference type="ARBA" id="ARBA00022705"/>
    </source>
</evidence>
<evidence type="ECO:0000256" key="1">
    <source>
        <dbReference type="ARBA" id="ARBA00012727"/>
    </source>
</evidence>
<dbReference type="InterPro" id="IPR026333">
    <property type="entry name" value="ATP_dep_DNA_lig_pp_1105_fam"/>
</dbReference>
<proteinExistence type="predicted"/>
<dbReference type="Gene3D" id="3.30.470.30">
    <property type="entry name" value="DNA ligase/mRNA capping enzyme"/>
    <property type="match status" value="1"/>
</dbReference>
<dbReference type="CDD" id="cd07897">
    <property type="entry name" value="Adenylation_DNA_ligase_Bac1"/>
    <property type="match status" value="1"/>
</dbReference>
<organism evidence="15 16">
    <name type="scientific">Tautonia plasticadhaerens</name>
    <dbReference type="NCBI Taxonomy" id="2527974"/>
    <lineage>
        <taxon>Bacteria</taxon>
        <taxon>Pseudomonadati</taxon>
        <taxon>Planctomycetota</taxon>
        <taxon>Planctomycetia</taxon>
        <taxon>Isosphaerales</taxon>
        <taxon>Isosphaeraceae</taxon>
        <taxon>Tautonia</taxon>
    </lineage>
</organism>
<evidence type="ECO:0000259" key="14">
    <source>
        <dbReference type="PROSITE" id="PS50160"/>
    </source>
</evidence>
<keyword evidence="6" id="KW-0547">Nucleotide-binding</keyword>
<dbReference type="InterPro" id="IPR050191">
    <property type="entry name" value="ATP-dep_DNA_ligase"/>
</dbReference>
<dbReference type="EC" id="6.5.1.1" evidence="1"/>
<dbReference type="KEGG" id="tpla:ElP_65510"/>
<dbReference type="GO" id="GO:0003677">
    <property type="term" value="F:DNA binding"/>
    <property type="evidence" value="ECO:0007669"/>
    <property type="project" value="InterPro"/>
</dbReference>
<dbReference type="NCBIfam" id="TIGR04120">
    <property type="entry name" value="DNA_lig_bact"/>
    <property type="match status" value="1"/>
</dbReference>
<sequence length="537" mass="59954">MNAFADLFAALDETTGTNAKVEALVRYFAEADPADASWAVYFLVGRKPRQAVPSKKLREWAAAEAGIPDWLLGECYDAVGDSAEAIALLLPEAERSSDRPLAEWVEGLLLTLRDRDEEDQRRLLLDAWAEMDRTQRFVWNKLISGQFRVGVSAQLVTRALAKAGGLEPGAVAHRLMGNWTPSADFYRALIHPDSADADLSRPYPFCLAHPIDEAGDMPQALGDPVGWQAEWKWDGIRCQLIRRGGETFLWTRGEELVTERYPELAGLGPMLPEGTAIDGEILVYRDDEVRPFAQLQRRIGRKTVGKKLLAEVPVALFAFDLLEDGGEDLRSRPLRDRRARLADLVAATNVPGRLILSPTVQGASWADLAEHRASSRDNLAEGLMLKRLDSIYQVGRVRGDWWKWKIAPITVDAVLTAAQRGSGKRASLYTDYTFSVWDESGNLVPFAKAYSGLTDEEIRRVDAWIRRHMVEKFGPVRTVTPELVFELAFEGIQRSTRHKSGVAVRFPRILRWRSDKTPEEADRLEAIRAMLPGGAGG</sequence>
<dbReference type="GO" id="GO:0046872">
    <property type="term" value="F:metal ion binding"/>
    <property type="evidence" value="ECO:0007669"/>
    <property type="project" value="UniProtKB-KW"/>
</dbReference>
<dbReference type="EMBL" id="CP036426">
    <property type="protein sequence ID" value="QDV38596.1"/>
    <property type="molecule type" value="Genomic_DNA"/>
</dbReference>
<keyword evidence="16" id="KW-1185">Reference proteome</keyword>
<dbReference type="InterPro" id="IPR012310">
    <property type="entry name" value="DNA_ligase_ATP-dep_cent"/>
</dbReference>
<dbReference type="Proteomes" id="UP000317835">
    <property type="component" value="Chromosome"/>
</dbReference>
<dbReference type="PROSITE" id="PS00697">
    <property type="entry name" value="DNA_LIGASE_A1"/>
    <property type="match status" value="1"/>
</dbReference>
<evidence type="ECO:0000256" key="2">
    <source>
        <dbReference type="ARBA" id="ARBA00022598"/>
    </source>
</evidence>
<dbReference type="Gene3D" id="1.10.3260.10">
    <property type="entry name" value="DNA ligase, ATP-dependent, N-terminal domain"/>
    <property type="match status" value="1"/>
</dbReference>
<keyword evidence="8" id="KW-0067">ATP-binding</keyword>
<dbReference type="InterPro" id="IPR012308">
    <property type="entry name" value="DNA_ligase_ATP-dep_N"/>
</dbReference>
<evidence type="ECO:0000256" key="10">
    <source>
        <dbReference type="ARBA" id="ARBA00023172"/>
    </source>
</evidence>
<dbReference type="InterPro" id="IPR016059">
    <property type="entry name" value="DNA_ligase_ATP-dep_CS"/>
</dbReference>
<keyword evidence="11" id="KW-0234">DNA repair</keyword>
<dbReference type="PANTHER" id="PTHR45674:SF13">
    <property type="entry name" value="DNA LIGASE-RELATED"/>
    <property type="match status" value="1"/>
</dbReference>
<gene>
    <name evidence="15" type="ORF">ElP_65510</name>
</gene>
<evidence type="ECO:0000256" key="7">
    <source>
        <dbReference type="ARBA" id="ARBA00022763"/>
    </source>
</evidence>
<comment type="catalytic activity">
    <reaction evidence="13">
        <text>ATP + (deoxyribonucleotide)n-3'-hydroxyl + 5'-phospho-(deoxyribonucleotide)m = (deoxyribonucleotide)n+m + AMP + diphosphate.</text>
        <dbReference type="EC" id="6.5.1.1"/>
    </reaction>
</comment>
<keyword evidence="9" id="KW-0460">Magnesium</keyword>
<evidence type="ECO:0000256" key="6">
    <source>
        <dbReference type="ARBA" id="ARBA00022741"/>
    </source>
</evidence>
<dbReference type="GO" id="GO:0003910">
    <property type="term" value="F:DNA ligase (ATP) activity"/>
    <property type="evidence" value="ECO:0007669"/>
    <property type="project" value="UniProtKB-EC"/>
</dbReference>
<keyword evidence="2 15" id="KW-0436">Ligase</keyword>
<dbReference type="PROSITE" id="PS50160">
    <property type="entry name" value="DNA_LIGASE_A3"/>
    <property type="match status" value="1"/>
</dbReference>
<evidence type="ECO:0000256" key="8">
    <source>
        <dbReference type="ARBA" id="ARBA00022840"/>
    </source>
</evidence>
<dbReference type="Pfam" id="PF01068">
    <property type="entry name" value="DNA_ligase_A_M"/>
    <property type="match status" value="1"/>
</dbReference>
<dbReference type="Gene3D" id="2.40.50.140">
    <property type="entry name" value="Nucleic acid-binding proteins"/>
    <property type="match status" value="1"/>
</dbReference>
<keyword evidence="4" id="KW-0235">DNA replication</keyword>
<accession>A0A518HD51</accession>
<keyword evidence="7" id="KW-0227">DNA damage</keyword>
<dbReference type="OrthoDB" id="9767858at2"/>
<dbReference type="PANTHER" id="PTHR45674">
    <property type="entry name" value="DNA LIGASE 1/3 FAMILY MEMBER"/>
    <property type="match status" value="1"/>
</dbReference>
<reference evidence="15 16" key="1">
    <citation type="submission" date="2019-02" db="EMBL/GenBank/DDBJ databases">
        <title>Deep-cultivation of Planctomycetes and their phenomic and genomic characterization uncovers novel biology.</title>
        <authorList>
            <person name="Wiegand S."/>
            <person name="Jogler M."/>
            <person name="Boedeker C."/>
            <person name="Pinto D."/>
            <person name="Vollmers J."/>
            <person name="Rivas-Marin E."/>
            <person name="Kohn T."/>
            <person name="Peeters S.H."/>
            <person name="Heuer A."/>
            <person name="Rast P."/>
            <person name="Oberbeckmann S."/>
            <person name="Bunk B."/>
            <person name="Jeske O."/>
            <person name="Meyerdierks A."/>
            <person name="Storesund J.E."/>
            <person name="Kallscheuer N."/>
            <person name="Luecker S."/>
            <person name="Lage O.M."/>
            <person name="Pohl T."/>
            <person name="Merkel B.J."/>
            <person name="Hornburger P."/>
            <person name="Mueller R.-W."/>
            <person name="Bruemmer F."/>
            <person name="Labrenz M."/>
            <person name="Spormann A.M."/>
            <person name="Op den Camp H."/>
            <person name="Overmann J."/>
            <person name="Amann R."/>
            <person name="Jetten M.S.M."/>
            <person name="Mascher T."/>
            <person name="Medema M.H."/>
            <person name="Devos D.P."/>
            <person name="Kaster A.-K."/>
            <person name="Ovreas L."/>
            <person name="Rohde M."/>
            <person name="Galperin M.Y."/>
            <person name="Jogler C."/>
        </authorList>
    </citation>
    <scope>NUCLEOTIDE SEQUENCE [LARGE SCALE GENOMIC DNA]</scope>
    <source>
        <strain evidence="15 16">ElP</strain>
    </source>
</reference>
<dbReference type="Pfam" id="PF04679">
    <property type="entry name" value="DNA_ligase_A_C"/>
    <property type="match status" value="1"/>
</dbReference>
<dbReference type="SUPFAM" id="SSF56091">
    <property type="entry name" value="DNA ligase/mRNA capping enzyme, catalytic domain"/>
    <property type="match status" value="1"/>
</dbReference>
<evidence type="ECO:0000256" key="12">
    <source>
        <dbReference type="ARBA" id="ARBA00023306"/>
    </source>
</evidence>
<keyword evidence="3" id="KW-0132">Cell division</keyword>
<dbReference type="Pfam" id="PF04675">
    <property type="entry name" value="DNA_ligase_A_N"/>
    <property type="match status" value="1"/>
</dbReference>
<dbReference type="SUPFAM" id="SSF50249">
    <property type="entry name" value="Nucleic acid-binding proteins"/>
    <property type="match status" value="1"/>
</dbReference>
<evidence type="ECO:0000256" key="13">
    <source>
        <dbReference type="ARBA" id="ARBA00034003"/>
    </source>
</evidence>
<dbReference type="InterPro" id="IPR012340">
    <property type="entry name" value="NA-bd_OB-fold"/>
</dbReference>
<dbReference type="GO" id="GO:0006281">
    <property type="term" value="P:DNA repair"/>
    <property type="evidence" value="ECO:0007669"/>
    <property type="project" value="UniProtKB-KW"/>
</dbReference>
<keyword evidence="10" id="KW-0233">DNA recombination</keyword>
<dbReference type="GO" id="GO:0051301">
    <property type="term" value="P:cell division"/>
    <property type="evidence" value="ECO:0007669"/>
    <property type="project" value="UniProtKB-KW"/>
</dbReference>
<keyword evidence="5" id="KW-0479">Metal-binding</keyword>